<accession>A0A3M6V2Y9</accession>
<dbReference type="EMBL" id="RCHS01000228">
    <property type="protein sequence ID" value="RMX60174.1"/>
    <property type="molecule type" value="Genomic_DNA"/>
</dbReference>
<organism evidence="2 3">
    <name type="scientific">Pocillopora damicornis</name>
    <name type="common">Cauliflower coral</name>
    <name type="synonym">Millepora damicornis</name>
    <dbReference type="NCBI Taxonomy" id="46731"/>
    <lineage>
        <taxon>Eukaryota</taxon>
        <taxon>Metazoa</taxon>
        <taxon>Cnidaria</taxon>
        <taxon>Anthozoa</taxon>
        <taxon>Hexacorallia</taxon>
        <taxon>Scleractinia</taxon>
        <taxon>Astrocoeniina</taxon>
        <taxon>Pocilloporidae</taxon>
        <taxon>Pocillopora</taxon>
    </lineage>
</organism>
<proteinExistence type="predicted"/>
<protein>
    <submittedName>
        <fullName evidence="2">Uncharacterized protein</fullName>
    </submittedName>
</protein>
<feature type="compositionally biased region" description="Acidic residues" evidence="1">
    <location>
        <begin position="12"/>
        <end position="24"/>
    </location>
</feature>
<dbReference type="AlphaFoldDB" id="A0A3M6V2Y9"/>
<keyword evidence="3" id="KW-1185">Reference proteome</keyword>
<feature type="region of interest" description="Disordered" evidence="1">
    <location>
        <begin position="1"/>
        <end position="40"/>
    </location>
</feature>
<evidence type="ECO:0000256" key="1">
    <source>
        <dbReference type="SAM" id="MobiDB-lite"/>
    </source>
</evidence>
<evidence type="ECO:0000313" key="3">
    <source>
        <dbReference type="Proteomes" id="UP000275408"/>
    </source>
</evidence>
<sequence>MQVSREVSDQDYLPDNESSGDESEGANMENADKKLKRGNPVLSRNLDNEFVFDKEWAFRRKCSLQSLLSAKLLNLTYETKSLELPIKSQQNKDGSLKENHSTNGEKNCEPPCTHKSKKILHGARRRAKSEV</sequence>
<gene>
    <name evidence="2" type="ORF">pdam_00010117</name>
</gene>
<feature type="region of interest" description="Disordered" evidence="1">
    <location>
        <begin position="86"/>
        <end position="131"/>
    </location>
</feature>
<comment type="caution">
    <text evidence="2">The sequence shown here is derived from an EMBL/GenBank/DDBJ whole genome shotgun (WGS) entry which is preliminary data.</text>
</comment>
<evidence type="ECO:0000313" key="2">
    <source>
        <dbReference type="EMBL" id="RMX60174.1"/>
    </source>
</evidence>
<reference evidence="2 3" key="1">
    <citation type="journal article" date="2018" name="Sci. Rep.">
        <title>Comparative analysis of the Pocillopora damicornis genome highlights role of immune system in coral evolution.</title>
        <authorList>
            <person name="Cunning R."/>
            <person name="Bay R.A."/>
            <person name="Gillette P."/>
            <person name="Baker A.C."/>
            <person name="Traylor-Knowles N."/>
        </authorList>
    </citation>
    <scope>NUCLEOTIDE SEQUENCE [LARGE SCALE GENOMIC DNA]</scope>
    <source>
        <strain evidence="2">RSMAS</strain>
        <tissue evidence="2">Whole animal</tissue>
    </source>
</reference>
<feature type="compositionally biased region" description="Basic residues" evidence="1">
    <location>
        <begin position="114"/>
        <end position="131"/>
    </location>
</feature>
<name>A0A3M6V2Y9_POCDA</name>
<dbReference type="Proteomes" id="UP000275408">
    <property type="component" value="Unassembled WGS sequence"/>
</dbReference>